<dbReference type="Proteomes" id="UP000887575">
    <property type="component" value="Unassembled WGS sequence"/>
</dbReference>
<protein>
    <submittedName>
        <fullName evidence="6">Uncharacterized protein</fullName>
    </submittedName>
</protein>
<evidence type="ECO:0000256" key="2">
    <source>
        <dbReference type="ARBA" id="ARBA00011748"/>
    </source>
</evidence>
<keyword evidence="4" id="KW-1015">Disulfide bond</keyword>
<dbReference type="GO" id="GO:0005179">
    <property type="term" value="F:hormone activity"/>
    <property type="evidence" value="ECO:0007669"/>
    <property type="project" value="UniProtKB-KW"/>
</dbReference>
<evidence type="ECO:0000256" key="1">
    <source>
        <dbReference type="ARBA" id="ARBA00008693"/>
    </source>
</evidence>
<comment type="similarity">
    <text evidence="1">Belongs to the stanniocalcin family.</text>
</comment>
<dbReference type="PANTHER" id="PTHR11245">
    <property type="entry name" value="STANNIOCALCIN"/>
    <property type="match status" value="1"/>
</dbReference>
<evidence type="ECO:0000256" key="3">
    <source>
        <dbReference type="ARBA" id="ARBA00022702"/>
    </source>
</evidence>
<organism evidence="5 6">
    <name type="scientific">Mesorhabditis belari</name>
    <dbReference type="NCBI Taxonomy" id="2138241"/>
    <lineage>
        <taxon>Eukaryota</taxon>
        <taxon>Metazoa</taxon>
        <taxon>Ecdysozoa</taxon>
        <taxon>Nematoda</taxon>
        <taxon>Chromadorea</taxon>
        <taxon>Rhabditida</taxon>
        <taxon>Rhabditina</taxon>
        <taxon>Rhabditomorpha</taxon>
        <taxon>Rhabditoidea</taxon>
        <taxon>Rhabditidae</taxon>
        <taxon>Mesorhabditinae</taxon>
        <taxon>Mesorhabditis</taxon>
    </lineage>
</organism>
<dbReference type="PANTHER" id="PTHR11245:SF6">
    <property type="entry name" value="DUF19 DOMAIN-CONTAINING PROTEIN"/>
    <property type="match status" value="1"/>
</dbReference>
<comment type="subunit">
    <text evidence="2">Homodimer; disulfide-linked.</text>
</comment>
<proteinExistence type="inferred from homology"/>
<dbReference type="WBParaSite" id="MBELARI_LOCUS13301">
    <property type="protein sequence ID" value="MBELARI_LOCUS13301"/>
    <property type="gene ID" value="MBELARI_LOCUS13301"/>
</dbReference>
<evidence type="ECO:0000313" key="5">
    <source>
        <dbReference type="Proteomes" id="UP000887575"/>
    </source>
</evidence>
<dbReference type="AlphaFoldDB" id="A0AAF3EH34"/>
<dbReference type="GO" id="GO:0006874">
    <property type="term" value="P:intracellular calcium ion homeostasis"/>
    <property type="evidence" value="ECO:0007669"/>
    <property type="project" value="TreeGrafter"/>
</dbReference>
<dbReference type="InterPro" id="IPR004978">
    <property type="entry name" value="Stanniocalcin"/>
</dbReference>
<evidence type="ECO:0000256" key="4">
    <source>
        <dbReference type="ARBA" id="ARBA00023157"/>
    </source>
</evidence>
<name>A0AAF3EH34_9BILA</name>
<sequence>MENLVHCGPNGYLINYGFHFCSRFYEYYQRFDPIGQTFIDCVRPGLLDYLKANILLNATSCAEIEQKAFASHSNVYTNCDFCQAFASNALAFSDVLWNRESDGSQMSNLNNNCLDNKQNLIII</sequence>
<reference evidence="6" key="1">
    <citation type="submission" date="2024-02" db="UniProtKB">
        <authorList>
            <consortium name="WormBaseParasite"/>
        </authorList>
    </citation>
    <scope>IDENTIFICATION</scope>
</reference>
<evidence type="ECO:0000313" key="6">
    <source>
        <dbReference type="WBParaSite" id="MBELARI_LOCUS13301"/>
    </source>
</evidence>
<accession>A0AAF3EH34</accession>
<keyword evidence="3" id="KW-0372">Hormone</keyword>
<keyword evidence="5" id="KW-1185">Reference proteome</keyword>
<dbReference type="GO" id="GO:0005615">
    <property type="term" value="C:extracellular space"/>
    <property type="evidence" value="ECO:0007669"/>
    <property type="project" value="TreeGrafter"/>
</dbReference>